<evidence type="ECO:0000256" key="1">
    <source>
        <dbReference type="SAM" id="MobiDB-lite"/>
    </source>
</evidence>
<dbReference type="SUPFAM" id="SSF51905">
    <property type="entry name" value="FAD/NAD(P)-binding domain"/>
    <property type="match status" value="1"/>
</dbReference>
<feature type="compositionally biased region" description="Polar residues" evidence="1">
    <location>
        <begin position="41"/>
        <end position="51"/>
    </location>
</feature>
<dbReference type="Pfam" id="PF01593">
    <property type="entry name" value="Amino_oxidase"/>
    <property type="match status" value="1"/>
</dbReference>
<gene>
    <name evidence="3" type="ORF">MSP1404_LOCUS2385</name>
</gene>
<dbReference type="InterPro" id="IPR050464">
    <property type="entry name" value="Zeta_carotene_desat/Oxidored"/>
</dbReference>
<dbReference type="Gene3D" id="3.50.50.60">
    <property type="entry name" value="FAD/NAD(P)-binding domain"/>
    <property type="match status" value="1"/>
</dbReference>
<dbReference type="PANTHER" id="PTHR42923">
    <property type="entry name" value="PROTOPORPHYRINOGEN OXIDASE"/>
    <property type="match status" value="1"/>
</dbReference>
<dbReference type="EMBL" id="HBEV01003149">
    <property type="protein sequence ID" value="CAD8579926.1"/>
    <property type="molecule type" value="Transcribed_RNA"/>
</dbReference>
<feature type="compositionally biased region" description="Pro residues" evidence="1">
    <location>
        <begin position="609"/>
        <end position="634"/>
    </location>
</feature>
<dbReference type="AlphaFoldDB" id="A0A7S0PK68"/>
<evidence type="ECO:0000259" key="2">
    <source>
        <dbReference type="Pfam" id="PF01593"/>
    </source>
</evidence>
<sequence>MQTPLALPSAARVHLRGSPVRAPRGTGPSRPSKPWVRASQGKRSTASSSSRPYPKACVIGGGWAGFGAAWQLLKHGFDVTLLDSSPDPGGLSAGWRTANGRAVEAGCKGFWRHYGNIDALADELGISPFTPYTSSAFYSPKGKEVEAPVLGDLPRLPTPFGTLLYTSPYFTHLSVEDRVSALPLAVDLLRYNATKESYLEYDGRSARDVFLGDPSVGRLGASEALYAQFLAPILCALMFAPPEELSAAAALDVLYGYVLAHQDDFDVRWCKGTIAEEIFLPWAREISRVGGSDVLCGGRRVQTVELGEPGARARVTATAANGTSEIYDADVVVMATGVGAARGIVANSPELSRCPDLAGIKDVPSTDVIAVRLFLDKPTSLPNTSNVFAGFALGGDEDAKDVAGTFFDLCALHDEYADVAADPTDDVRAVVEVDMYNAGAVLGLTDAELVRVALRDVLEGCVPGVVPRDVRVVDSSVLRFKGGVTKFAPGTASLLPKTRVGGLDNFFVAGDYVWQGPDSHGARGLSQEKALVSGLCAADAAAEWARRKTGRFDMSRGGKASVIRQTAPDEDHVAAAKAAARAVDELERSNPIARLIKETTTGGGSFPFPGAPGSPFPFPPPGFPFPPPPPGSTR</sequence>
<protein>
    <recommendedName>
        <fullName evidence="2">Amine oxidase domain-containing protein</fullName>
    </recommendedName>
</protein>
<proteinExistence type="predicted"/>
<feature type="domain" description="Amine oxidase" evidence="2">
    <location>
        <begin position="64"/>
        <end position="540"/>
    </location>
</feature>
<organism evidence="3">
    <name type="scientific">Micromonas pusilla</name>
    <name type="common">Picoplanktonic green alga</name>
    <name type="synonym">Chromulina pusilla</name>
    <dbReference type="NCBI Taxonomy" id="38833"/>
    <lineage>
        <taxon>Eukaryota</taxon>
        <taxon>Viridiplantae</taxon>
        <taxon>Chlorophyta</taxon>
        <taxon>Mamiellophyceae</taxon>
        <taxon>Mamiellales</taxon>
        <taxon>Mamiellaceae</taxon>
        <taxon>Micromonas</taxon>
    </lineage>
</organism>
<dbReference type="InterPro" id="IPR036188">
    <property type="entry name" value="FAD/NAD-bd_sf"/>
</dbReference>
<feature type="region of interest" description="Disordered" evidence="1">
    <location>
        <begin position="599"/>
        <end position="634"/>
    </location>
</feature>
<evidence type="ECO:0000313" key="3">
    <source>
        <dbReference type="EMBL" id="CAD8579926.1"/>
    </source>
</evidence>
<accession>A0A7S0PK68</accession>
<dbReference type="PRINTS" id="PR00419">
    <property type="entry name" value="ADXRDTASE"/>
</dbReference>
<name>A0A7S0PK68_MICPS</name>
<reference evidence="3" key="1">
    <citation type="submission" date="2021-01" db="EMBL/GenBank/DDBJ databases">
        <authorList>
            <person name="Corre E."/>
            <person name="Pelletier E."/>
            <person name="Niang G."/>
            <person name="Scheremetjew M."/>
            <person name="Finn R."/>
            <person name="Kale V."/>
            <person name="Holt S."/>
            <person name="Cochrane G."/>
            <person name="Meng A."/>
            <person name="Brown T."/>
            <person name="Cohen L."/>
        </authorList>
    </citation>
    <scope>NUCLEOTIDE SEQUENCE</scope>
    <source>
        <strain evidence="3">CCMP494</strain>
    </source>
</reference>
<dbReference type="PANTHER" id="PTHR42923:SF46">
    <property type="entry name" value="AMINE OXIDASE"/>
    <property type="match status" value="1"/>
</dbReference>
<feature type="region of interest" description="Disordered" evidence="1">
    <location>
        <begin position="1"/>
        <end position="53"/>
    </location>
</feature>
<dbReference type="InterPro" id="IPR002937">
    <property type="entry name" value="Amino_oxidase"/>
</dbReference>
<dbReference type="GO" id="GO:0016491">
    <property type="term" value="F:oxidoreductase activity"/>
    <property type="evidence" value="ECO:0007669"/>
    <property type="project" value="InterPro"/>
</dbReference>